<accession>A0ABW1EAS0</accession>
<evidence type="ECO:0000313" key="3">
    <source>
        <dbReference type="EMBL" id="MFC5861439.1"/>
    </source>
</evidence>
<feature type="compositionally biased region" description="Low complexity" evidence="1">
    <location>
        <begin position="62"/>
        <end position="102"/>
    </location>
</feature>
<keyword evidence="4" id="KW-1185">Reference proteome</keyword>
<name>A0ABW1EAS0_9BACT</name>
<feature type="signal peptide" evidence="2">
    <location>
        <begin position="1"/>
        <end position="28"/>
    </location>
</feature>
<evidence type="ECO:0000313" key="4">
    <source>
        <dbReference type="Proteomes" id="UP001596091"/>
    </source>
</evidence>
<feature type="region of interest" description="Disordered" evidence="1">
    <location>
        <begin position="62"/>
        <end position="110"/>
    </location>
</feature>
<evidence type="ECO:0000256" key="1">
    <source>
        <dbReference type="SAM" id="MobiDB-lite"/>
    </source>
</evidence>
<dbReference type="Proteomes" id="UP001596091">
    <property type="component" value="Unassembled WGS sequence"/>
</dbReference>
<dbReference type="RefSeq" id="WP_263333690.1">
    <property type="nucleotide sequence ID" value="NZ_JAGSYH010000002.1"/>
</dbReference>
<gene>
    <name evidence="3" type="ORF">ACFPT7_03980</name>
</gene>
<evidence type="ECO:0000256" key="2">
    <source>
        <dbReference type="SAM" id="SignalP"/>
    </source>
</evidence>
<sequence>MTFRRAHMCACLMASSLVLCLASKRLNAQEILSGQQVALSGKPALTFEELPDAPAPQIAVLQQTTPASSSSSQTSPSEPQSSAGQSGSPSSATPPQQPQESQHQIAEDQLKQQKKQRVFGFLPSFNTSYLDNAVSLTAGQKFRLAFSQTTDPVQFGIAAFAAGLDEAEGGDYGYGGGPLGYGKRWGADYLTSFDGNMIGNALLPALLHQDPRFFRRGYGSAKRRVLYALATSFVCKHDVTGKWEPNYSNIGGNIIGGAISNFYVPKDDRGVDNVFQGFALVTVEGGAGAILQEFWPDISRKFFHKDPTNGHDAIIRAQHGQQTK</sequence>
<reference evidence="4" key="1">
    <citation type="journal article" date="2019" name="Int. J. Syst. Evol. Microbiol.">
        <title>The Global Catalogue of Microorganisms (GCM) 10K type strain sequencing project: providing services to taxonomists for standard genome sequencing and annotation.</title>
        <authorList>
            <consortium name="The Broad Institute Genomics Platform"/>
            <consortium name="The Broad Institute Genome Sequencing Center for Infectious Disease"/>
            <person name="Wu L."/>
            <person name="Ma J."/>
        </authorList>
    </citation>
    <scope>NUCLEOTIDE SEQUENCE [LARGE SCALE GENOMIC DNA]</scope>
    <source>
        <strain evidence="4">JCM 4087</strain>
    </source>
</reference>
<keyword evidence="2" id="KW-0732">Signal</keyword>
<dbReference type="EMBL" id="JBHSPH010000001">
    <property type="protein sequence ID" value="MFC5861439.1"/>
    <property type="molecule type" value="Genomic_DNA"/>
</dbReference>
<organism evidence="3 4">
    <name type="scientific">Acidicapsa dinghuensis</name>
    <dbReference type="NCBI Taxonomy" id="2218256"/>
    <lineage>
        <taxon>Bacteria</taxon>
        <taxon>Pseudomonadati</taxon>
        <taxon>Acidobacteriota</taxon>
        <taxon>Terriglobia</taxon>
        <taxon>Terriglobales</taxon>
        <taxon>Acidobacteriaceae</taxon>
        <taxon>Acidicapsa</taxon>
    </lineage>
</organism>
<protein>
    <submittedName>
        <fullName evidence="3">Uncharacterized protein</fullName>
    </submittedName>
</protein>
<comment type="caution">
    <text evidence="3">The sequence shown here is derived from an EMBL/GenBank/DDBJ whole genome shotgun (WGS) entry which is preliminary data.</text>
</comment>
<feature type="chain" id="PRO_5047421971" evidence="2">
    <location>
        <begin position="29"/>
        <end position="324"/>
    </location>
</feature>
<proteinExistence type="predicted"/>